<keyword evidence="2" id="KW-1185">Reference proteome</keyword>
<evidence type="ECO:0000313" key="2">
    <source>
        <dbReference type="Proteomes" id="UP001304071"/>
    </source>
</evidence>
<protein>
    <submittedName>
        <fullName evidence="1">Uncharacterized protein</fullName>
    </submittedName>
</protein>
<organism evidence="1 2">
    <name type="scientific">Vibrio porteresiae DSM 19223</name>
    <dbReference type="NCBI Taxonomy" id="1123496"/>
    <lineage>
        <taxon>Bacteria</taxon>
        <taxon>Pseudomonadati</taxon>
        <taxon>Pseudomonadota</taxon>
        <taxon>Gammaproteobacteria</taxon>
        <taxon>Vibrionales</taxon>
        <taxon>Vibrionaceae</taxon>
        <taxon>Vibrio</taxon>
    </lineage>
</organism>
<proteinExistence type="predicted"/>
<name>A0ABZ0QF69_9VIBR</name>
<dbReference type="EMBL" id="CP138203">
    <property type="protein sequence ID" value="WPC74163.1"/>
    <property type="molecule type" value="Genomic_DNA"/>
</dbReference>
<dbReference type="RefSeq" id="WP_261894212.1">
    <property type="nucleotide sequence ID" value="NZ_AP024895.1"/>
</dbReference>
<accession>A0ABZ0QF69</accession>
<reference evidence="1 2" key="1">
    <citation type="submission" date="2023-11" db="EMBL/GenBank/DDBJ databases">
        <title>Plant-associative lifestyle of Vibrio porteresiae and its evolutionary dynamics.</title>
        <authorList>
            <person name="Rameshkumar N."/>
            <person name="Kirti K."/>
        </authorList>
    </citation>
    <scope>NUCLEOTIDE SEQUENCE [LARGE SCALE GENOMIC DNA]</scope>
    <source>
        <strain evidence="1 2">MSSRF30</strain>
    </source>
</reference>
<gene>
    <name evidence="1" type="ORF">R8Z52_02515</name>
</gene>
<dbReference type="Proteomes" id="UP001304071">
    <property type="component" value="Chromosome 1"/>
</dbReference>
<evidence type="ECO:0000313" key="1">
    <source>
        <dbReference type="EMBL" id="WPC74163.1"/>
    </source>
</evidence>
<sequence length="55" mass="6045">MRPTTVRFSQTNRSAMRRRNGFAYATVAKKTAPAASLVERNVHTTLPEANVVKAA</sequence>